<sequence length="79" mass="8799">MTDLVSVRDLRNNGGEVLRRVARGERVVVTRDGEPVAELRSLPRKSVNAAELIRRRAHLPQIDPDALRSDIDSVLDSSL</sequence>
<keyword evidence="4" id="KW-1185">Reference proteome</keyword>
<dbReference type="Pfam" id="PF02604">
    <property type="entry name" value="PhdYeFM_antitox"/>
    <property type="match status" value="1"/>
</dbReference>
<evidence type="ECO:0000313" key="4">
    <source>
        <dbReference type="Proteomes" id="UP000475545"/>
    </source>
</evidence>
<evidence type="ECO:0000256" key="2">
    <source>
        <dbReference type="RuleBase" id="RU362080"/>
    </source>
</evidence>
<comment type="similarity">
    <text evidence="1 2">Belongs to the phD/YefM antitoxin family.</text>
</comment>
<evidence type="ECO:0000256" key="1">
    <source>
        <dbReference type="ARBA" id="ARBA00009981"/>
    </source>
</evidence>
<dbReference type="RefSeq" id="WP_160902224.1">
    <property type="nucleotide sequence ID" value="NZ_CP102850.1"/>
</dbReference>
<comment type="function">
    <text evidence="2">Antitoxin component of a type II toxin-antitoxin (TA) system.</text>
</comment>
<dbReference type="EMBL" id="WMBR01000003">
    <property type="protein sequence ID" value="MXP22016.1"/>
    <property type="molecule type" value="Genomic_DNA"/>
</dbReference>
<dbReference type="NCBIfam" id="TIGR01552">
    <property type="entry name" value="phd_fam"/>
    <property type="match status" value="1"/>
</dbReference>
<evidence type="ECO:0000313" key="3">
    <source>
        <dbReference type="EMBL" id="MXP22016.1"/>
    </source>
</evidence>
<proteinExistence type="inferred from homology"/>
<organism evidence="3 4">
    <name type="scientific">Gordonia mangrovi</name>
    <dbReference type="NCBI Taxonomy" id="2665643"/>
    <lineage>
        <taxon>Bacteria</taxon>
        <taxon>Bacillati</taxon>
        <taxon>Actinomycetota</taxon>
        <taxon>Actinomycetes</taxon>
        <taxon>Mycobacteriales</taxon>
        <taxon>Gordoniaceae</taxon>
        <taxon>Gordonia</taxon>
    </lineage>
</organism>
<reference evidence="3 4" key="1">
    <citation type="submission" date="2019-11" db="EMBL/GenBank/DDBJ databases">
        <title>Gordonia sp. nov., a novel actinobacterium isolated from mangrove soil in Hainan.</title>
        <authorList>
            <person name="Huang X."/>
            <person name="Xie Y."/>
            <person name="Chu X."/>
            <person name="Xiao K."/>
        </authorList>
    </citation>
    <scope>NUCLEOTIDE SEQUENCE [LARGE SCALE GENOMIC DNA]</scope>
    <source>
        <strain evidence="3 4">HNM0687</strain>
    </source>
</reference>
<dbReference type="Gene3D" id="3.40.1620.10">
    <property type="entry name" value="YefM-like domain"/>
    <property type="match status" value="1"/>
</dbReference>
<dbReference type="AlphaFoldDB" id="A0A6L7GQ57"/>
<accession>A0A6L7GQ57</accession>
<comment type="caution">
    <text evidence="3">The sequence shown here is derived from an EMBL/GenBank/DDBJ whole genome shotgun (WGS) entry which is preliminary data.</text>
</comment>
<dbReference type="InterPro" id="IPR036165">
    <property type="entry name" value="YefM-like_sf"/>
</dbReference>
<dbReference type="InterPro" id="IPR006442">
    <property type="entry name" value="Antitoxin_Phd/YefM"/>
</dbReference>
<dbReference type="Proteomes" id="UP000475545">
    <property type="component" value="Unassembled WGS sequence"/>
</dbReference>
<protein>
    <recommendedName>
        <fullName evidence="2">Antitoxin</fullName>
    </recommendedName>
</protein>
<gene>
    <name evidence="3" type="ORF">GIY30_11735</name>
</gene>
<name>A0A6L7GQ57_9ACTN</name>
<dbReference type="SUPFAM" id="SSF143120">
    <property type="entry name" value="YefM-like"/>
    <property type="match status" value="1"/>
</dbReference>